<name>F8UGV3_9ZZZZ</name>
<organism evidence="10">
    <name type="scientific">uncultured microorganism</name>
    <dbReference type="NCBI Taxonomy" id="358574"/>
    <lineage>
        <taxon>unclassified sequences</taxon>
        <taxon>environmental samples</taxon>
    </lineage>
</organism>
<dbReference type="GO" id="GO:0030145">
    <property type="term" value="F:manganese ion binding"/>
    <property type="evidence" value="ECO:0007669"/>
    <property type="project" value="InterPro"/>
</dbReference>
<keyword evidence="5" id="KW-0479">Metal-binding</keyword>
<dbReference type="GO" id="GO:0006096">
    <property type="term" value="P:glycolytic process"/>
    <property type="evidence" value="ECO:0007669"/>
    <property type="project" value="UniProtKB-KW"/>
</dbReference>
<keyword evidence="7" id="KW-0464">Manganese</keyword>
<reference evidence="10" key="1">
    <citation type="submission" date="2011-04" db="EMBL/GenBank/DDBJ databases">
        <title>Taxonomic and functional metagenomic profiling of the microbial community in the anoxic sediment of a brackish shallow lake (Laguna de Carrizo Central Spain).</title>
        <authorList>
            <consortium name="CONSOLIDER consortium CSD2007-00005"/>
            <person name="Guazzaroni M.-E."/>
            <person name="Richter M."/>
            <person name="Garcia-Salamanca A."/>
            <person name="Yarza P."/>
            <person name="Ferrer M."/>
        </authorList>
    </citation>
    <scope>NUCLEOTIDE SEQUENCE</scope>
</reference>
<accession>F8UGV3</accession>
<evidence type="ECO:0000256" key="7">
    <source>
        <dbReference type="ARBA" id="ARBA00023211"/>
    </source>
</evidence>
<evidence type="ECO:0000256" key="5">
    <source>
        <dbReference type="ARBA" id="ARBA00022723"/>
    </source>
</evidence>
<comment type="cofactor">
    <cofactor evidence="1">
        <name>Mn(2+)</name>
        <dbReference type="ChEBI" id="CHEBI:29035"/>
    </cofactor>
</comment>
<keyword evidence="8" id="KW-0413">Isomerase</keyword>
<comment type="pathway">
    <text evidence="2">Carbohydrate degradation; glycolysis; pyruvate from D-glyceraldehyde 3-phosphate: step 3/5.</text>
</comment>
<dbReference type="EC" id="5.4.2.12" evidence="4"/>
<proteinExistence type="inferred from homology"/>
<dbReference type="GO" id="GO:0004619">
    <property type="term" value="F:phosphoglycerate mutase activity"/>
    <property type="evidence" value="ECO:0007669"/>
    <property type="project" value="UniProtKB-EC"/>
</dbReference>
<evidence type="ECO:0000256" key="1">
    <source>
        <dbReference type="ARBA" id="ARBA00001936"/>
    </source>
</evidence>
<dbReference type="InterPro" id="IPR011258">
    <property type="entry name" value="BPG-indep_PGM_N"/>
</dbReference>
<dbReference type="AlphaFoldDB" id="F8UGV3"/>
<feature type="non-terminal residue" evidence="10">
    <location>
        <position position="104"/>
    </location>
</feature>
<dbReference type="InterPro" id="IPR005995">
    <property type="entry name" value="Pgm_bpd_ind"/>
</dbReference>
<gene>
    <name evidence="10" type="ORF">LDC_03575</name>
</gene>
<protein>
    <recommendedName>
        <fullName evidence="4">phosphoglycerate mutase (2,3-diphosphoglycerate-independent)</fullName>
        <ecNumber evidence="4">5.4.2.12</ecNumber>
    </recommendedName>
</protein>
<dbReference type="SUPFAM" id="SSF64158">
    <property type="entry name" value="2,3-Bisphosphoglycerate-independent phosphoglycerate mutase, substrate-binding domain"/>
    <property type="match status" value="1"/>
</dbReference>
<feature type="domain" description="BPG-independent PGAM N-terminal" evidence="9">
    <location>
        <begin position="21"/>
        <end position="103"/>
    </location>
</feature>
<dbReference type="GO" id="GO:0006007">
    <property type="term" value="P:glucose catabolic process"/>
    <property type="evidence" value="ECO:0007669"/>
    <property type="project" value="InterPro"/>
</dbReference>
<evidence type="ECO:0000313" key="10">
    <source>
        <dbReference type="EMBL" id="AEI30260.1"/>
    </source>
</evidence>
<dbReference type="InterPro" id="IPR036646">
    <property type="entry name" value="PGAM_B_sf"/>
</dbReference>
<dbReference type="PANTHER" id="PTHR31637:SF0">
    <property type="entry name" value="2,3-BISPHOSPHOGLYCERATE-INDEPENDENT PHOSPHOGLYCERATE MUTASE"/>
    <property type="match status" value="1"/>
</dbReference>
<evidence type="ECO:0000259" key="9">
    <source>
        <dbReference type="Pfam" id="PF06415"/>
    </source>
</evidence>
<keyword evidence="6" id="KW-0324">Glycolysis</keyword>
<evidence type="ECO:0000256" key="4">
    <source>
        <dbReference type="ARBA" id="ARBA00012026"/>
    </source>
</evidence>
<evidence type="ECO:0000256" key="8">
    <source>
        <dbReference type="ARBA" id="ARBA00023235"/>
    </source>
</evidence>
<dbReference type="EMBL" id="JF805024">
    <property type="protein sequence ID" value="AEI30260.1"/>
    <property type="molecule type" value="Genomic_DNA"/>
</dbReference>
<sequence length="104" mass="11790">MLTFADGHDDFIAKGRAPMSEEKKYTMAEAVRASYRAGEEDEALEPLVLVNDGGQPVGRIRDGDYVIFYDIRGEREVELTESFTEEGFTHFKTAPIKTHWSTMI</sequence>
<dbReference type="Pfam" id="PF06415">
    <property type="entry name" value="iPGM_N"/>
    <property type="match status" value="1"/>
</dbReference>
<evidence type="ECO:0000256" key="2">
    <source>
        <dbReference type="ARBA" id="ARBA00004798"/>
    </source>
</evidence>
<comment type="similarity">
    <text evidence="3">Belongs to the BPG-independent phosphoglycerate mutase family.</text>
</comment>
<evidence type="ECO:0000256" key="3">
    <source>
        <dbReference type="ARBA" id="ARBA00008819"/>
    </source>
</evidence>
<evidence type="ECO:0000256" key="6">
    <source>
        <dbReference type="ARBA" id="ARBA00023152"/>
    </source>
</evidence>
<dbReference type="PANTHER" id="PTHR31637">
    <property type="entry name" value="2,3-BISPHOSPHOGLYCERATE-INDEPENDENT PHOSPHOGLYCERATE MUTASE"/>
    <property type="match status" value="1"/>
</dbReference>
<dbReference type="Gene3D" id="3.40.1450.10">
    <property type="entry name" value="BPG-independent phosphoglycerate mutase, domain B"/>
    <property type="match status" value="1"/>
</dbReference>